<dbReference type="Proteomes" id="UP000016617">
    <property type="component" value="Unassembled WGS sequence"/>
</dbReference>
<evidence type="ECO:0000313" key="2">
    <source>
        <dbReference type="EMBL" id="ERJ73955.1"/>
    </source>
</evidence>
<keyword evidence="1" id="KW-0812">Transmembrane</keyword>
<evidence type="ECO:0000256" key="1">
    <source>
        <dbReference type="SAM" id="Phobius"/>
    </source>
</evidence>
<protein>
    <submittedName>
        <fullName evidence="2">Uncharacterized protein</fullName>
    </submittedName>
</protein>
<dbReference type="HOGENOM" id="CLU_1980261_0_0_9"/>
<dbReference type="EMBL" id="AWVA01000118">
    <property type="protein sequence ID" value="ERJ73955.1"/>
    <property type="molecule type" value="Genomic_DNA"/>
</dbReference>
<name>U2J2I4_9STRE</name>
<comment type="caution">
    <text evidence="2">The sequence shown here is derived from an EMBL/GenBank/DDBJ whole genome shotgun (WGS) entry which is preliminary data.</text>
</comment>
<feature type="transmembrane region" description="Helical" evidence="1">
    <location>
        <begin position="68"/>
        <end position="84"/>
    </location>
</feature>
<dbReference type="PATRIC" id="fig|1227275.3.peg.1788"/>
<feature type="transmembrane region" description="Helical" evidence="1">
    <location>
        <begin position="127"/>
        <end position="144"/>
    </location>
</feature>
<keyword evidence="1" id="KW-0472">Membrane</keyword>
<feature type="transmembrane region" description="Helical" evidence="1">
    <location>
        <begin position="29"/>
        <end position="48"/>
    </location>
</feature>
<sequence length="153" mass="17016">MIAVGNRGILIAYSLNLLKGIPMNKLLRFNFILMILAMLGASFLQFFRPDLLGSQSAFGLAPDWQREIAFWNLAVIPIFIACLYKRDYFFTKVCASSVMIGGLGFASNHLMGWLAQPSATGNLVGSLENFAFVLLWLIGLGIEIKKHKNSEQK</sequence>
<reference evidence="2 3" key="1">
    <citation type="submission" date="2013-06" db="EMBL/GenBank/DDBJ databases">
        <authorList>
            <person name="Weinstock G."/>
            <person name="Sodergren E."/>
            <person name="Lobos E.A."/>
            <person name="Fulton L."/>
            <person name="Fulton R."/>
            <person name="Courtney L."/>
            <person name="Fronick C."/>
            <person name="O'Laughlin M."/>
            <person name="Godfrey J."/>
            <person name="Wilson R.M."/>
            <person name="Miner T."/>
            <person name="Farmer C."/>
            <person name="Delehaunty K."/>
            <person name="Cordes M."/>
            <person name="Minx P."/>
            <person name="Tomlinson C."/>
            <person name="Chen J."/>
            <person name="Wollam A."/>
            <person name="Pepin K.H."/>
            <person name="Bhonagiri V."/>
            <person name="Zhang X."/>
            <person name="Warren W."/>
            <person name="Mitreva M."/>
            <person name="Mardis E.R."/>
            <person name="Wilson R.K."/>
        </authorList>
    </citation>
    <scope>NUCLEOTIDE SEQUENCE [LARGE SCALE GENOMIC DNA]</scope>
    <source>
        <strain evidence="2 3">W1703</strain>
    </source>
</reference>
<accession>U2J2I4</accession>
<proteinExistence type="predicted"/>
<organism evidence="2 3">
    <name type="scientific">Streptococcus sobrinus W1703</name>
    <dbReference type="NCBI Taxonomy" id="1227275"/>
    <lineage>
        <taxon>Bacteria</taxon>
        <taxon>Bacillati</taxon>
        <taxon>Bacillota</taxon>
        <taxon>Bacilli</taxon>
        <taxon>Lactobacillales</taxon>
        <taxon>Streptococcaceae</taxon>
        <taxon>Streptococcus</taxon>
    </lineage>
</organism>
<gene>
    <name evidence="2" type="ORF">HMPREF1557_01989</name>
</gene>
<dbReference type="AlphaFoldDB" id="U2J2I4"/>
<evidence type="ECO:0000313" key="3">
    <source>
        <dbReference type="Proteomes" id="UP000016617"/>
    </source>
</evidence>
<feature type="transmembrane region" description="Helical" evidence="1">
    <location>
        <begin position="96"/>
        <end position="115"/>
    </location>
</feature>
<keyword evidence="1" id="KW-1133">Transmembrane helix</keyword>